<proteinExistence type="predicted"/>
<gene>
    <name evidence="1" type="ORF">PGTUg99_029090</name>
</gene>
<sequence length="97" mass="10630">MAALEICDPEHPDHEAARASLIRKVDLHVLPGLSLLWLACFSKFSYVLSEWQPKVPSSSPPQSGREILTTLGFDDDTLVDRTNIGNAKVGSLQDVLT</sequence>
<accession>A0A5B0NJE2</accession>
<name>A0A5B0NJE2_PUCGR</name>
<evidence type="ECO:0000313" key="1">
    <source>
        <dbReference type="EMBL" id="KAA1088786.1"/>
    </source>
</evidence>
<organism evidence="1 2">
    <name type="scientific">Puccinia graminis f. sp. tritici</name>
    <dbReference type="NCBI Taxonomy" id="56615"/>
    <lineage>
        <taxon>Eukaryota</taxon>
        <taxon>Fungi</taxon>
        <taxon>Dikarya</taxon>
        <taxon>Basidiomycota</taxon>
        <taxon>Pucciniomycotina</taxon>
        <taxon>Pucciniomycetes</taxon>
        <taxon>Pucciniales</taxon>
        <taxon>Pucciniaceae</taxon>
        <taxon>Puccinia</taxon>
    </lineage>
</organism>
<dbReference type="AlphaFoldDB" id="A0A5B0NJE2"/>
<reference evidence="1 2" key="1">
    <citation type="submission" date="2019-05" db="EMBL/GenBank/DDBJ databases">
        <title>Emergence of the Ug99 lineage of the wheat stem rust pathogen through somatic hybridization.</title>
        <authorList>
            <person name="Li F."/>
            <person name="Upadhyaya N.M."/>
            <person name="Sperschneider J."/>
            <person name="Matny O."/>
            <person name="Nguyen-Phuc H."/>
            <person name="Mago R."/>
            <person name="Raley C."/>
            <person name="Miller M.E."/>
            <person name="Silverstein K.A.T."/>
            <person name="Henningsen E."/>
            <person name="Hirsch C.D."/>
            <person name="Visser B."/>
            <person name="Pretorius Z.A."/>
            <person name="Steffenson B.J."/>
            <person name="Schwessinger B."/>
            <person name="Dodds P.N."/>
            <person name="Figueroa M."/>
        </authorList>
    </citation>
    <scope>NUCLEOTIDE SEQUENCE [LARGE SCALE GENOMIC DNA]</scope>
    <source>
        <strain evidence="1 2">Ug99</strain>
    </source>
</reference>
<protein>
    <submittedName>
        <fullName evidence="1">Uncharacterized protein</fullName>
    </submittedName>
</protein>
<dbReference type="EMBL" id="VDEP01000405">
    <property type="protein sequence ID" value="KAA1088786.1"/>
    <property type="molecule type" value="Genomic_DNA"/>
</dbReference>
<evidence type="ECO:0000313" key="2">
    <source>
        <dbReference type="Proteomes" id="UP000325313"/>
    </source>
</evidence>
<comment type="caution">
    <text evidence="1">The sequence shown here is derived from an EMBL/GenBank/DDBJ whole genome shotgun (WGS) entry which is preliminary data.</text>
</comment>
<dbReference type="Proteomes" id="UP000325313">
    <property type="component" value="Unassembled WGS sequence"/>
</dbReference>